<keyword evidence="3 6" id="KW-1133">Transmembrane helix</keyword>
<keyword evidence="4 6" id="KW-0472">Membrane</keyword>
<organism evidence="7">
    <name type="scientific">Crotalus adamanteus</name>
    <name type="common">Eastern diamondback rattlesnake</name>
    <dbReference type="NCBI Taxonomy" id="8729"/>
    <lineage>
        <taxon>Eukaryota</taxon>
        <taxon>Metazoa</taxon>
        <taxon>Chordata</taxon>
        <taxon>Craniata</taxon>
        <taxon>Vertebrata</taxon>
        <taxon>Euteleostomi</taxon>
        <taxon>Lepidosauria</taxon>
        <taxon>Squamata</taxon>
        <taxon>Bifurcata</taxon>
        <taxon>Unidentata</taxon>
        <taxon>Episquamata</taxon>
        <taxon>Toxicofera</taxon>
        <taxon>Serpentes</taxon>
        <taxon>Colubroidea</taxon>
        <taxon>Viperidae</taxon>
        <taxon>Crotalinae</taxon>
        <taxon>Crotalus</taxon>
    </lineage>
</organism>
<dbReference type="AlphaFoldDB" id="A0A0F7Z4U7"/>
<sequence>MASRSACAPRSDNPATYFRRTRPFFVVVIVAAMVYYGCAVFAPSTIPYDGLGPLGRFTKYLQENHKTLFHVVYLAACLFHIGEAFLSIWLCNKKGITDSKTQLCWFIQTLLCGIASLYFLLVYKPHKKTQ</sequence>
<name>A0A0F7Z4U7_CROAD</name>
<dbReference type="Proteomes" id="UP001474421">
    <property type="component" value="Unassembled WGS sequence"/>
</dbReference>
<evidence type="ECO:0000313" key="7">
    <source>
        <dbReference type="EMBL" id="JAI10977.1"/>
    </source>
</evidence>
<dbReference type="GO" id="GO:0016020">
    <property type="term" value="C:membrane"/>
    <property type="evidence" value="ECO:0007669"/>
    <property type="project" value="UniProtKB-SubCell"/>
</dbReference>
<dbReference type="Pfam" id="PF14934">
    <property type="entry name" value="TMEM254"/>
    <property type="match status" value="1"/>
</dbReference>
<evidence type="ECO:0000256" key="4">
    <source>
        <dbReference type="ARBA" id="ARBA00023136"/>
    </source>
</evidence>
<evidence type="ECO:0000256" key="2">
    <source>
        <dbReference type="ARBA" id="ARBA00022692"/>
    </source>
</evidence>
<accession>A0A0F7Z4U7</accession>
<dbReference type="EMBL" id="JAOTOJ010000005">
    <property type="protein sequence ID" value="KAK9400451.1"/>
    <property type="molecule type" value="Genomic_DNA"/>
</dbReference>
<evidence type="ECO:0000313" key="9">
    <source>
        <dbReference type="Proteomes" id="UP001474421"/>
    </source>
</evidence>
<feature type="transmembrane region" description="Helical" evidence="6">
    <location>
        <begin position="68"/>
        <end position="91"/>
    </location>
</feature>
<evidence type="ECO:0000256" key="3">
    <source>
        <dbReference type="ARBA" id="ARBA00022989"/>
    </source>
</evidence>
<feature type="transmembrane region" description="Helical" evidence="6">
    <location>
        <begin position="103"/>
        <end position="123"/>
    </location>
</feature>
<dbReference type="PANTHER" id="PTHR34104">
    <property type="entry name" value="TRANSMEMBRANE PROTEIN 254"/>
    <property type="match status" value="1"/>
</dbReference>
<reference evidence="8 9" key="3">
    <citation type="journal article" date="2024" name="Proc. Natl. Acad. Sci. U.S.A.">
        <title>The genetic regulatory architecture and epigenomic basis for age-related changes in rattlesnake venom.</title>
        <authorList>
            <person name="Hogan M.P."/>
            <person name="Holding M.L."/>
            <person name="Nystrom G.S."/>
            <person name="Colston T.J."/>
            <person name="Bartlett D.A."/>
            <person name="Mason A.J."/>
            <person name="Ellsworth S.A."/>
            <person name="Rautsaw R.M."/>
            <person name="Lawrence K.C."/>
            <person name="Strickland J.L."/>
            <person name="He B."/>
            <person name="Fraser P."/>
            <person name="Margres M.J."/>
            <person name="Gilbert D.M."/>
            <person name="Gibbs H.L."/>
            <person name="Parkinson C.L."/>
            <person name="Rokyta D.R."/>
        </authorList>
    </citation>
    <scope>NUCLEOTIDE SEQUENCE [LARGE SCALE GENOMIC DNA]</scope>
    <source>
        <strain evidence="8">DRR0105</strain>
    </source>
</reference>
<gene>
    <name evidence="8" type="ORF">NXF25_011165</name>
</gene>
<evidence type="ECO:0000256" key="5">
    <source>
        <dbReference type="ARBA" id="ARBA00034834"/>
    </source>
</evidence>
<proteinExistence type="evidence at transcript level"/>
<reference evidence="7" key="1">
    <citation type="submission" date="2014-05" db="EMBL/GenBank/DDBJ databases">
        <title>The extremes of toxin expression variation revealed in two sympatric snake species.</title>
        <authorList>
            <person name="Margres M.J."/>
            <person name="Wray K.P."/>
            <person name="McGivern J.J."/>
            <person name="Seavy M."/>
            <person name="Sanader D."/>
            <person name="Facente J."/>
            <person name="Rokyta D.R."/>
        </authorList>
    </citation>
    <scope>NUCLEOTIDE SEQUENCE</scope>
</reference>
<evidence type="ECO:0000256" key="1">
    <source>
        <dbReference type="ARBA" id="ARBA00004141"/>
    </source>
</evidence>
<evidence type="ECO:0000313" key="8">
    <source>
        <dbReference type="EMBL" id="KAK9400451.1"/>
    </source>
</evidence>
<protein>
    <recommendedName>
        <fullName evidence="5">Transmembrane protein 254</fullName>
    </recommendedName>
</protein>
<feature type="transmembrane region" description="Helical" evidence="6">
    <location>
        <begin position="24"/>
        <end position="48"/>
    </location>
</feature>
<dbReference type="InterPro" id="IPR028110">
    <property type="entry name" value="TMEM254"/>
</dbReference>
<evidence type="ECO:0000256" key="6">
    <source>
        <dbReference type="SAM" id="Phobius"/>
    </source>
</evidence>
<reference evidence="8" key="2">
    <citation type="submission" date="2022-09" db="EMBL/GenBank/DDBJ databases">
        <authorList>
            <person name="Hogan M.P."/>
            <person name="Rokyta D.R."/>
        </authorList>
    </citation>
    <scope>NUCLEOTIDE SEQUENCE</scope>
    <source>
        <strain evidence="8">DRR0105</strain>
        <tissue evidence="8">Blood</tissue>
    </source>
</reference>
<dbReference type="EMBL" id="GBEX01003583">
    <property type="protein sequence ID" value="JAI10977.1"/>
    <property type="molecule type" value="mRNA"/>
</dbReference>
<keyword evidence="2 6" id="KW-0812">Transmembrane</keyword>
<comment type="subcellular location">
    <subcellularLocation>
        <location evidence="1">Membrane</location>
        <topology evidence="1">Multi-pass membrane protein</topology>
    </subcellularLocation>
</comment>
<dbReference type="PANTHER" id="PTHR34104:SF3">
    <property type="entry name" value="TRANSMEMBRANE PROTEIN 254"/>
    <property type="match status" value="1"/>
</dbReference>
<keyword evidence="9" id="KW-1185">Reference proteome</keyword>